<dbReference type="Proteomes" id="UP000567067">
    <property type="component" value="Unassembled WGS sequence"/>
</dbReference>
<gene>
    <name evidence="2" type="ORF">FHR92_004182</name>
</gene>
<dbReference type="AlphaFoldDB" id="A0A7W3SWW0"/>
<dbReference type="RefSeq" id="WP_182538791.1">
    <property type="nucleotide sequence ID" value="NZ_JACJIP010000034.1"/>
</dbReference>
<proteinExistence type="predicted"/>
<sequence length="69" mass="7741">MGTFIAAAASNTTKSQQSSDSPFRRSLLSRFWSFASCFNRLFARESHPTQGVLFFYVTKQKSLEAADVL</sequence>
<evidence type="ECO:0000313" key="3">
    <source>
        <dbReference type="Proteomes" id="UP000567067"/>
    </source>
</evidence>
<dbReference type="EMBL" id="JACJIP010000034">
    <property type="protein sequence ID" value="MBA9087697.1"/>
    <property type="molecule type" value="Genomic_DNA"/>
</dbReference>
<reference evidence="2 3" key="1">
    <citation type="submission" date="2020-08" db="EMBL/GenBank/DDBJ databases">
        <title>Genomic Encyclopedia of Type Strains, Phase III (KMG-III): the genomes of soil and plant-associated and newly described type strains.</title>
        <authorList>
            <person name="Whitman W."/>
        </authorList>
    </citation>
    <scope>NUCLEOTIDE SEQUENCE [LARGE SCALE GENOMIC DNA]</scope>
    <source>
        <strain evidence="2 3">CECT 8693</strain>
    </source>
</reference>
<accession>A0A7W3SWW0</accession>
<evidence type="ECO:0000256" key="1">
    <source>
        <dbReference type="SAM" id="MobiDB-lite"/>
    </source>
</evidence>
<feature type="region of interest" description="Disordered" evidence="1">
    <location>
        <begin position="1"/>
        <end position="21"/>
    </location>
</feature>
<feature type="compositionally biased region" description="Polar residues" evidence="1">
    <location>
        <begin position="9"/>
        <end position="21"/>
    </location>
</feature>
<evidence type="ECO:0000313" key="2">
    <source>
        <dbReference type="EMBL" id="MBA9087697.1"/>
    </source>
</evidence>
<comment type="caution">
    <text evidence="2">The sequence shown here is derived from an EMBL/GenBank/DDBJ whole genome shotgun (WGS) entry which is preliminary data.</text>
</comment>
<protein>
    <submittedName>
        <fullName evidence="2">Uncharacterized protein</fullName>
    </submittedName>
</protein>
<keyword evidence="3" id="KW-1185">Reference proteome</keyword>
<organism evidence="2 3">
    <name type="scientific">Fontibacillus solani</name>
    <dbReference type="NCBI Taxonomy" id="1572857"/>
    <lineage>
        <taxon>Bacteria</taxon>
        <taxon>Bacillati</taxon>
        <taxon>Bacillota</taxon>
        <taxon>Bacilli</taxon>
        <taxon>Bacillales</taxon>
        <taxon>Paenibacillaceae</taxon>
        <taxon>Fontibacillus</taxon>
    </lineage>
</organism>
<name>A0A7W3SWW0_9BACL</name>